<sequence length="139" mass="15017">MPPRPVDDSLGDDTSHQPFWAHARIDGTALDVLITLARALATRWVAQDVAERFGHSVALEAATVVMGSDGTFDLWEEPGRLMCHIARSGAPGGTAPQPNPQRLRLASRTARTNTHEARSAIVVERSPGRVTLSLSVPFE</sequence>
<protein>
    <submittedName>
        <fullName evidence="1">Uncharacterized protein</fullName>
    </submittedName>
</protein>
<gene>
    <name evidence="1" type="ORF">NZH93_19910</name>
</gene>
<dbReference type="EMBL" id="JANYMP010000009">
    <property type="protein sequence ID" value="MCS7479132.1"/>
    <property type="molecule type" value="Genomic_DNA"/>
</dbReference>
<evidence type="ECO:0000313" key="2">
    <source>
        <dbReference type="Proteomes" id="UP001141259"/>
    </source>
</evidence>
<keyword evidence="2" id="KW-1185">Reference proteome</keyword>
<name>A0A9X3AFT3_9PSEU</name>
<dbReference type="RefSeq" id="WP_259624638.1">
    <property type="nucleotide sequence ID" value="NZ_JANYMP010000009.1"/>
</dbReference>
<accession>A0A9X3AFT3</accession>
<dbReference type="AlphaFoldDB" id="A0A9X3AFT3"/>
<reference evidence="1" key="1">
    <citation type="submission" date="2022-08" db="EMBL/GenBank/DDBJ databases">
        <authorList>
            <person name="Tistechok S."/>
            <person name="Samborskyy M."/>
            <person name="Roman I."/>
        </authorList>
    </citation>
    <scope>NUCLEOTIDE SEQUENCE</scope>
    <source>
        <strain evidence="1">DSM 103496</strain>
    </source>
</reference>
<proteinExistence type="predicted"/>
<comment type="caution">
    <text evidence="1">The sequence shown here is derived from an EMBL/GenBank/DDBJ whole genome shotgun (WGS) entry which is preliminary data.</text>
</comment>
<evidence type="ECO:0000313" key="1">
    <source>
        <dbReference type="EMBL" id="MCS7479132.1"/>
    </source>
</evidence>
<organism evidence="1 2">
    <name type="scientific">Umezawaea endophytica</name>
    <dbReference type="NCBI Taxonomy" id="1654476"/>
    <lineage>
        <taxon>Bacteria</taxon>
        <taxon>Bacillati</taxon>
        <taxon>Actinomycetota</taxon>
        <taxon>Actinomycetes</taxon>
        <taxon>Pseudonocardiales</taxon>
        <taxon>Pseudonocardiaceae</taxon>
        <taxon>Umezawaea</taxon>
    </lineage>
</organism>
<dbReference type="Proteomes" id="UP001141259">
    <property type="component" value="Unassembled WGS sequence"/>
</dbReference>